<feature type="transmembrane region" description="Helical" evidence="1">
    <location>
        <begin position="12"/>
        <end position="29"/>
    </location>
</feature>
<keyword evidence="1" id="KW-1133">Transmembrane helix</keyword>
<dbReference type="InterPro" id="IPR011989">
    <property type="entry name" value="ARM-like"/>
</dbReference>
<gene>
    <name evidence="2" type="ORF">FPL14_08760</name>
</gene>
<proteinExistence type="predicted"/>
<dbReference type="RefSeq" id="WP_182302632.1">
    <property type="nucleotide sequence ID" value="NZ_CP041969.1"/>
</dbReference>
<evidence type="ECO:0000256" key="1">
    <source>
        <dbReference type="SAM" id="Phobius"/>
    </source>
</evidence>
<dbReference type="SUPFAM" id="SSF48371">
    <property type="entry name" value="ARM repeat"/>
    <property type="match status" value="1"/>
</dbReference>
<keyword evidence="1" id="KW-0472">Membrane</keyword>
<dbReference type="Proteomes" id="UP000515679">
    <property type="component" value="Chromosome"/>
</dbReference>
<keyword evidence="1" id="KW-0812">Transmembrane</keyword>
<sequence length="389" mass="44649">MYINIDVAIRFLYVLIALNAAFAVVVYALKIKNLRRTGTERRFELKIKDYFTYVLANIEGKEALNPPPFAWNKAEQRAMQERLNDMIENFTGTARDKCRELCERLGMVQYHMDRLNKGSYSVKLDAAYHLGCMRVREAVPALLRLLQSHQRNSSLFVIARSIAKCARNEQDVKDMVQVVLRHNKGFYDLLVDMVKEADVDHGALFAEFIQRESHEFIHVGLRGLKDYTEPKVASAVYRLIDSPDAAIQYKAVEIYLKSVHFIPRNVVQKLLRHSTDEVRVIAVQAIADLRLVTYIDVMRNALLDESRRVSEASAQGLWLLGEGGIAQLCEAAAEARGSAQGEFLRGLIEDHIQSLSSRLHDLDRLTRYNSLVYHYEKKFGKNKRIYRVV</sequence>
<evidence type="ECO:0000313" key="2">
    <source>
        <dbReference type="EMBL" id="QMV41274.1"/>
    </source>
</evidence>
<accession>A0A7G5BWE0</accession>
<dbReference type="KEGG" id="cchl:FPL14_08760"/>
<dbReference type="EMBL" id="CP041969">
    <property type="protein sequence ID" value="QMV41274.1"/>
    <property type="molecule type" value="Genomic_DNA"/>
</dbReference>
<organism evidence="2 3">
    <name type="scientific">Cohnella cholangitidis</name>
    <dbReference type="NCBI Taxonomy" id="2598458"/>
    <lineage>
        <taxon>Bacteria</taxon>
        <taxon>Bacillati</taxon>
        <taxon>Bacillota</taxon>
        <taxon>Bacilli</taxon>
        <taxon>Bacillales</taxon>
        <taxon>Paenibacillaceae</taxon>
        <taxon>Cohnella</taxon>
    </lineage>
</organism>
<keyword evidence="3" id="KW-1185">Reference proteome</keyword>
<evidence type="ECO:0008006" key="4">
    <source>
        <dbReference type="Google" id="ProtNLM"/>
    </source>
</evidence>
<dbReference type="AlphaFoldDB" id="A0A7G5BWE0"/>
<dbReference type="InterPro" id="IPR016024">
    <property type="entry name" value="ARM-type_fold"/>
</dbReference>
<evidence type="ECO:0000313" key="3">
    <source>
        <dbReference type="Proteomes" id="UP000515679"/>
    </source>
</evidence>
<name>A0A7G5BWE0_9BACL</name>
<reference evidence="2 3" key="1">
    <citation type="submission" date="2019-07" db="EMBL/GenBank/DDBJ databases">
        <authorList>
            <person name="Kim J.K."/>
            <person name="Cheong H.-M."/>
            <person name="Choi Y."/>
            <person name="Hwang K.J."/>
            <person name="Lee S."/>
            <person name="Choi C."/>
        </authorList>
    </citation>
    <scope>NUCLEOTIDE SEQUENCE [LARGE SCALE GENOMIC DNA]</scope>
    <source>
        <strain evidence="2 3">KS 22</strain>
    </source>
</reference>
<dbReference type="Gene3D" id="1.25.10.10">
    <property type="entry name" value="Leucine-rich Repeat Variant"/>
    <property type="match status" value="1"/>
</dbReference>
<protein>
    <recommendedName>
        <fullName evidence="4">HEAT repeat domain-containing protein</fullName>
    </recommendedName>
</protein>